<accession>A0A2H1WH42</accession>
<sequence length="215" mass="24850">MPDPELRTTHRVYRRSGSKDRSRNGVVFNHWDFLWNKPVNEPTDHLMVSNRRRPWTLETPGAFQNHGFMAPYVMQWVGSEPDCQAARLPGTRAVVHISRAIVILILRLPRWSSGRKCDCRTRGLGFDSRVGQSITGLFSDFFWSVCLELCPGYGNRLTPYYMGLITQMVKNSHSCLWDVRLQCSGVFMFVSTVDPGLQELQRYKKLGRAYRIIIH</sequence>
<name>A0A2H1WH42_SPOFR</name>
<organism evidence="1">
    <name type="scientific">Spodoptera frugiperda</name>
    <name type="common">Fall armyworm</name>
    <dbReference type="NCBI Taxonomy" id="7108"/>
    <lineage>
        <taxon>Eukaryota</taxon>
        <taxon>Metazoa</taxon>
        <taxon>Ecdysozoa</taxon>
        <taxon>Arthropoda</taxon>
        <taxon>Hexapoda</taxon>
        <taxon>Insecta</taxon>
        <taxon>Pterygota</taxon>
        <taxon>Neoptera</taxon>
        <taxon>Endopterygota</taxon>
        <taxon>Lepidoptera</taxon>
        <taxon>Glossata</taxon>
        <taxon>Ditrysia</taxon>
        <taxon>Noctuoidea</taxon>
        <taxon>Noctuidae</taxon>
        <taxon>Amphipyrinae</taxon>
        <taxon>Spodoptera</taxon>
    </lineage>
</organism>
<gene>
    <name evidence="1" type="ORF">SFRICE_029663</name>
</gene>
<dbReference type="EMBL" id="ODYU01008637">
    <property type="protein sequence ID" value="SOQ52391.1"/>
    <property type="molecule type" value="Genomic_DNA"/>
</dbReference>
<protein>
    <submittedName>
        <fullName evidence="1">SFRICE_029663</fullName>
    </submittedName>
</protein>
<dbReference type="AlphaFoldDB" id="A0A2H1WH42"/>
<evidence type="ECO:0000313" key="1">
    <source>
        <dbReference type="EMBL" id="SOQ52391.1"/>
    </source>
</evidence>
<reference evidence="1" key="1">
    <citation type="submission" date="2016-07" db="EMBL/GenBank/DDBJ databases">
        <authorList>
            <person name="Bretaudeau A."/>
        </authorList>
    </citation>
    <scope>NUCLEOTIDE SEQUENCE</scope>
    <source>
        <strain evidence="1">Rice</strain>
        <tissue evidence="1">Whole body</tissue>
    </source>
</reference>
<proteinExistence type="predicted"/>